<reference evidence="2" key="1">
    <citation type="journal article" date="2014" name="Int. J. Syst. Evol. Microbiol.">
        <title>Complete genome sequence of Corynebacterium casei LMG S-19264T (=DSM 44701T), isolated from a smear-ripened cheese.</title>
        <authorList>
            <consortium name="US DOE Joint Genome Institute (JGI-PGF)"/>
            <person name="Walter F."/>
            <person name="Albersmeier A."/>
            <person name="Kalinowski J."/>
            <person name="Ruckert C."/>
        </authorList>
    </citation>
    <scope>NUCLEOTIDE SEQUENCE</scope>
    <source>
        <strain evidence="2">KCTC 32437</strain>
    </source>
</reference>
<dbReference type="InterPro" id="IPR008228">
    <property type="entry name" value="UCP006173"/>
</dbReference>
<dbReference type="NCBIfam" id="NF003501">
    <property type="entry name" value="PRK05170.1-5"/>
    <property type="match status" value="1"/>
</dbReference>
<evidence type="ECO:0000256" key="1">
    <source>
        <dbReference type="HAMAP-Rule" id="MF_00676"/>
    </source>
</evidence>
<dbReference type="HAMAP" id="MF_00676">
    <property type="entry name" value="UPF0260"/>
    <property type="match status" value="1"/>
</dbReference>
<sequence>MNMPLEAQRLPFWEEKSLNEMTDSEWEALCDGCGRCCLIKLEDEDSGEIITSDVHCRLLDGDQCTCSDYPNRQQKVPDCIKLTPQNILEIKWIPRTCAYRRLAEGRGLPWWHPLLTGTMQTVEDVGVSVRGKTFNETEVAPDEWERHAVDWPDYEPPDSL</sequence>
<comment type="similarity">
    <text evidence="1">Belongs to the UPF0260 family.</text>
</comment>
<dbReference type="AlphaFoldDB" id="A0A918VVE8"/>
<comment type="caution">
    <text evidence="2">The sequence shown here is derived from an EMBL/GenBank/DDBJ whole genome shotgun (WGS) entry which is preliminary data.</text>
</comment>
<dbReference type="RefSeq" id="WP_244640185.1">
    <property type="nucleotide sequence ID" value="NZ_BMZE01000003.1"/>
</dbReference>
<dbReference type="Pfam" id="PF03692">
    <property type="entry name" value="CxxCxxCC"/>
    <property type="match status" value="1"/>
</dbReference>
<proteinExistence type="inferred from homology"/>
<dbReference type="PANTHER" id="PTHR37421">
    <property type="entry name" value="UPF0260 PROTEIN YCGN"/>
    <property type="match status" value="1"/>
</dbReference>
<name>A0A918VVE8_9HYPH</name>
<protein>
    <recommendedName>
        <fullName evidence="1">UPF0260 protein GCM10007989_26270</fullName>
    </recommendedName>
</protein>
<dbReference type="EMBL" id="BMZE01000003">
    <property type="protein sequence ID" value="GHA29429.1"/>
    <property type="molecule type" value="Genomic_DNA"/>
</dbReference>
<evidence type="ECO:0000313" key="3">
    <source>
        <dbReference type="Proteomes" id="UP000646579"/>
    </source>
</evidence>
<dbReference type="PIRSF" id="PIRSF006173">
    <property type="entry name" value="UCP006173"/>
    <property type="match status" value="1"/>
</dbReference>
<gene>
    <name evidence="2" type="ORF">GCM10007989_26270</name>
</gene>
<organism evidence="2 3">
    <name type="scientific">Devosia pacifica</name>
    <dbReference type="NCBI Taxonomy" id="1335967"/>
    <lineage>
        <taxon>Bacteria</taxon>
        <taxon>Pseudomonadati</taxon>
        <taxon>Pseudomonadota</taxon>
        <taxon>Alphaproteobacteria</taxon>
        <taxon>Hyphomicrobiales</taxon>
        <taxon>Devosiaceae</taxon>
        <taxon>Devosia</taxon>
    </lineage>
</organism>
<dbReference type="NCBIfam" id="NF003507">
    <property type="entry name" value="PRK05170.2-5"/>
    <property type="match status" value="1"/>
</dbReference>
<dbReference type="InterPro" id="IPR005358">
    <property type="entry name" value="Puta_zinc/iron-chelating_dom"/>
</dbReference>
<keyword evidence="3" id="KW-1185">Reference proteome</keyword>
<dbReference type="Proteomes" id="UP000646579">
    <property type="component" value="Unassembled WGS sequence"/>
</dbReference>
<accession>A0A918VVE8</accession>
<evidence type="ECO:0000313" key="2">
    <source>
        <dbReference type="EMBL" id="GHA29429.1"/>
    </source>
</evidence>
<reference evidence="2" key="2">
    <citation type="submission" date="2020-09" db="EMBL/GenBank/DDBJ databases">
        <authorList>
            <person name="Sun Q."/>
            <person name="Kim S."/>
        </authorList>
    </citation>
    <scope>NUCLEOTIDE SEQUENCE</scope>
    <source>
        <strain evidence="2">KCTC 32437</strain>
    </source>
</reference>
<dbReference type="PANTHER" id="PTHR37421:SF1">
    <property type="entry name" value="UPF0260 PROTEIN YCGN"/>
    <property type="match status" value="1"/>
</dbReference>